<comment type="catalytic activity">
    <reaction evidence="12">
        <text>a di-trans,poly-cis-dolichyl phosphate + UDP-alpha-D-glucose = a di-trans,poly-cis-dolichyl beta-D-glucosyl phosphate + UDP</text>
        <dbReference type="Rhea" id="RHEA:15401"/>
        <dbReference type="Rhea" id="RHEA-COMP:19498"/>
        <dbReference type="Rhea" id="RHEA-COMP:19502"/>
        <dbReference type="ChEBI" id="CHEBI:57525"/>
        <dbReference type="ChEBI" id="CHEBI:57683"/>
        <dbReference type="ChEBI" id="CHEBI:58223"/>
        <dbReference type="ChEBI" id="CHEBI:58885"/>
        <dbReference type="EC" id="2.4.1.117"/>
    </reaction>
    <physiologicalReaction direction="left-to-right" evidence="12">
        <dbReference type="Rhea" id="RHEA:15402"/>
    </physiologicalReaction>
</comment>
<evidence type="ECO:0000256" key="12">
    <source>
        <dbReference type="ARBA" id="ARBA00045097"/>
    </source>
</evidence>
<dbReference type="CDD" id="cd04188">
    <property type="entry name" value="DPG_synthase"/>
    <property type="match status" value="1"/>
</dbReference>
<dbReference type="EMBL" id="CP036287">
    <property type="protein sequence ID" value="QDU69057.1"/>
    <property type="molecule type" value="Genomic_DNA"/>
</dbReference>
<dbReference type="RefSeq" id="WP_419191766.1">
    <property type="nucleotide sequence ID" value="NZ_CP036287.1"/>
</dbReference>
<reference evidence="15 16" key="1">
    <citation type="submission" date="2019-02" db="EMBL/GenBank/DDBJ databases">
        <title>Deep-cultivation of Planctomycetes and their phenomic and genomic characterization uncovers novel biology.</title>
        <authorList>
            <person name="Wiegand S."/>
            <person name="Jogler M."/>
            <person name="Boedeker C."/>
            <person name="Pinto D."/>
            <person name="Vollmers J."/>
            <person name="Rivas-Marin E."/>
            <person name="Kohn T."/>
            <person name="Peeters S.H."/>
            <person name="Heuer A."/>
            <person name="Rast P."/>
            <person name="Oberbeckmann S."/>
            <person name="Bunk B."/>
            <person name="Jeske O."/>
            <person name="Meyerdierks A."/>
            <person name="Storesund J.E."/>
            <person name="Kallscheuer N."/>
            <person name="Luecker S."/>
            <person name="Lage O.M."/>
            <person name="Pohl T."/>
            <person name="Merkel B.J."/>
            <person name="Hornburger P."/>
            <person name="Mueller R.-W."/>
            <person name="Bruemmer F."/>
            <person name="Labrenz M."/>
            <person name="Spormann A.M."/>
            <person name="Op den Camp H."/>
            <person name="Overmann J."/>
            <person name="Amann R."/>
            <person name="Jetten M.S.M."/>
            <person name="Mascher T."/>
            <person name="Medema M.H."/>
            <person name="Devos D.P."/>
            <person name="Kaster A.-K."/>
            <person name="Ovreas L."/>
            <person name="Rohde M."/>
            <person name="Galperin M.Y."/>
            <person name="Jogler C."/>
        </authorList>
    </citation>
    <scope>NUCLEOTIDE SEQUENCE [LARGE SCALE GENOMIC DNA]</scope>
    <source>
        <strain evidence="15 16">Pla133</strain>
    </source>
</reference>
<evidence type="ECO:0000256" key="3">
    <source>
        <dbReference type="ARBA" id="ARBA00006739"/>
    </source>
</evidence>
<evidence type="ECO:0000256" key="1">
    <source>
        <dbReference type="ARBA" id="ARBA00004389"/>
    </source>
</evidence>
<evidence type="ECO:0000256" key="8">
    <source>
        <dbReference type="ARBA" id="ARBA00022824"/>
    </source>
</evidence>
<keyword evidence="8" id="KW-0256">Endoplasmic reticulum</keyword>
<name>A0A518BQ14_9BACT</name>
<keyword evidence="16" id="KW-1185">Reference proteome</keyword>
<dbReference type="InterPro" id="IPR029044">
    <property type="entry name" value="Nucleotide-diphossugar_trans"/>
</dbReference>
<proteinExistence type="inferred from homology"/>
<dbReference type="Pfam" id="PF00535">
    <property type="entry name" value="Glycos_transf_2"/>
    <property type="match status" value="1"/>
</dbReference>
<dbReference type="InterPro" id="IPR001173">
    <property type="entry name" value="Glyco_trans_2-like"/>
</dbReference>
<evidence type="ECO:0000256" key="6">
    <source>
        <dbReference type="ARBA" id="ARBA00022679"/>
    </source>
</evidence>
<evidence type="ECO:0000256" key="9">
    <source>
        <dbReference type="ARBA" id="ARBA00022968"/>
    </source>
</evidence>
<keyword evidence="5 15" id="KW-0328">Glycosyltransferase</keyword>
<dbReference type="AlphaFoldDB" id="A0A518BQ14"/>
<gene>
    <name evidence="15" type="primary">arnC_6</name>
    <name evidence="15" type="ORF">Pla133_41730</name>
</gene>
<evidence type="ECO:0000256" key="11">
    <source>
        <dbReference type="ARBA" id="ARBA00023136"/>
    </source>
</evidence>
<evidence type="ECO:0000313" key="16">
    <source>
        <dbReference type="Proteomes" id="UP000316921"/>
    </source>
</evidence>
<feature type="region of interest" description="Disordered" evidence="13">
    <location>
        <begin position="1"/>
        <end position="47"/>
    </location>
</feature>
<dbReference type="Gene3D" id="3.90.550.10">
    <property type="entry name" value="Spore Coat Polysaccharide Biosynthesis Protein SpsA, Chain A"/>
    <property type="match status" value="1"/>
</dbReference>
<evidence type="ECO:0000256" key="13">
    <source>
        <dbReference type="SAM" id="MobiDB-lite"/>
    </source>
</evidence>
<keyword evidence="6 15" id="KW-0808">Transferase</keyword>
<evidence type="ECO:0000256" key="4">
    <source>
        <dbReference type="ARBA" id="ARBA00012583"/>
    </source>
</evidence>
<comment type="similarity">
    <text evidence="3">Belongs to the glycosyltransferase 2 family.</text>
</comment>
<dbReference type="EC" id="2.4.1.117" evidence="4"/>
<dbReference type="SUPFAM" id="SSF53448">
    <property type="entry name" value="Nucleotide-diphospho-sugar transferases"/>
    <property type="match status" value="1"/>
</dbReference>
<dbReference type="Proteomes" id="UP000316921">
    <property type="component" value="Chromosome"/>
</dbReference>
<organism evidence="15 16">
    <name type="scientific">Engelhardtia mirabilis</name>
    <dbReference type="NCBI Taxonomy" id="2528011"/>
    <lineage>
        <taxon>Bacteria</taxon>
        <taxon>Pseudomonadati</taxon>
        <taxon>Planctomycetota</taxon>
        <taxon>Planctomycetia</taxon>
        <taxon>Planctomycetia incertae sedis</taxon>
        <taxon>Engelhardtia</taxon>
    </lineage>
</organism>
<feature type="compositionally biased region" description="Low complexity" evidence="13">
    <location>
        <begin position="26"/>
        <end position="47"/>
    </location>
</feature>
<keyword evidence="7" id="KW-0812">Transmembrane</keyword>
<comment type="subcellular location">
    <subcellularLocation>
        <location evidence="1">Endoplasmic reticulum membrane</location>
        <topology evidence="1">Single-pass membrane protein</topology>
    </subcellularLocation>
</comment>
<protein>
    <recommendedName>
        <fullName evidence="4">dolichyl-phosphate beta-glucosyltransferase</fullName>
        <ecNumber evidence="4">2.4.1.117</ecNumber>
    </recommendedName>
</protein>
<evidence type="ECO:0000256" key="7">
    <source>
        <dbReference type="ARBA" id="ARBA00022692"/>
    </source>
</evidence>
<evidence type="ECO:0000313" key="15">
    <source>
        <dbReference type="EMBL" id="QDU69057.1"/>
    </source>
</evidence>
<comment type="pathway">
    <text evidence="2">Protein modification; protein glycosylation.</text>
</comment>
<accession>A0A518BQ14</accession>
<evidence type="ECO:0000256" key="10">
    <source>
        <dbReference type="ARBA" id="ARBA00022989"/>
    </source>
</evidence>
<dbReference type="GO" id="GO:0006487">
    <property type="term" value="P:protein N-linked glycosylation"/>
    <property type="evidence" value="ECO:0007669"/>
    <property type="project" value="TreeGrafter"/>
</dbReference>
<keyword evidence="9" id="KW-0735">Signal-anchor</keyword>
<dbReference type="PANTHER" id="PTHR10859:SF91">
    <property type="entry name" value="DOLICHYL-PHOSPHATE BETA-GLUCOSYLTRANSFERASE"/>
    <property type="match status" value="1"/>
</dbReference>
<dbReference type="PANTHER" id="PTHR10859">
    <property type="entry name" value="GLYCOSYL TRANSFERASE"/>
    <property type="match status" value="1"/>
</dbReference>
<dbReference type="InterPro" id="IPR035518">
    <property type="entry name" value="DPG_synthase"/>
</dbReference>
<sequence>MAAQESDASDGNPATTPSAGGGAARGAGPSRARLRAVPADGEAAPDPAEPALSVVLPIYQEEPVLDGTLTALVAFLEDLGRSFEIVGVDDGSRDRSLEILRRWAARDHRIRAEALPVNRGKGAAVRAGVLASRGRAVLFMDADLSTPLEEMHGFLGALDSGYDVVLGNRRAPGSNIERHQPWIRELLGKGFTFVTRHLLAPGVQDFTCGFKAFRREAAEQIFERSTLDGWAFDAELVVIASAKGYKLAQVPVRWRHDDDTKVRLLHAVFGSARELVVIFWRRLRGEYR</sequence>
<keyword evidence="10" id="KW-1133">Transmembrane helix</keyword>
<dbReference type="GO" id="GO:0004581">
    <property type="term" value="F:dolichyl-phosphate beta-glucosyltransferase activity"/>
    <property type="evidence" value="ECO:0007669"/>
    <property type="project" value="UniProtKB-EC"/>
</dbReference>
<dbReference type="KEGG" id="pbap:Pla133_41730"/>
<evidence type="ECO:0000259" key="14">
    <source>
        <dbReference type="Pfam" id="PF00535"/>
    </source>
</evidence>
<evidence type="ECO:0000256" key="5">
    <source>
        <dbReference type="ARBA" id="ARBA00022676"/>
    </source>
</evidence>
<keyword evidence="11" id="KW-0472">Membrane</keyword>
<evidence type="ECO:0000256" key="2">
    <source>
        <dbReference type="ARBA" id="ARBA00004922"/>
    </source>
</evidence>
<feature type="domain" description="Glycosyltransferase 2-like" evidence="14">
    <location>
        <begin position="53"/>
        <end position="222"/>
    </location>
</feature>